<feature type="transmembrane region" description="Helical" evidence="1">
    <location>
        <begin position="83"/>
        <end position="104"/>
    </location>
</feature>
<name>A0AA36H4U9_CYLNA</name>
<dbReference type="EMBL" id="CATQJL010000305">
    <property type="protein sequence ID" value="CAJ0603806.1"/>
    <property type="molecule type" value="Genomic_DNA"/>
</dbReference>
<dbReference type="AlphaFoldDB" id="A0AA36H4U9"/>
<sequence length="207" mass="23256">MNGERLCGCHAVTGAGIVTSLQLILLVLTLSSTGMVLARYRLWESYETRGAINATEVAAAAKQGETLKVVPGLWSKAVLEVAMAWYVGFGSYWLFSILILALSFKYYRPVFVIPNFTALVLGLIMNLIAFGAMLGRILDQSKNYQTNDYEEAVLCILMGLVLLSFLACLLFIIFIFNYHNFLRLRYGHQVPRFVESRPRTTYNGDVY</sequence>
<comment type="caution">
    <text evidence="2">The sequence shown here is derived from an EMBL/GenBank/DDBJ whole genome shotgun (WGS) entry which is preliminary data.</text>
</comment>
<keyword evidence="3" id="KW-1185">Reference proteome</keyword>
<feature type="transmembrane region" description="Helical" evidence="1">
    <location>
        <begin position="156"/>
        <end position="176"/>
    </location>
</feature>
<feature type="transmembrane region" description="Helical" evidence="1">
    <location>
        <begin position="12"/>
        <end position="38"/>
    </location>
</feature>
<evidence type="ECO:0000313" key="2">
    <source>
        <dbReference type="EMBL" id="CAJ0603806.1"/>
    </source>
</evidence>
<dbReference type="Proteomes" id="UP001176961">
    <property type="component" value="Unassembled WGS sequence"/>
</dbReference>
<reference evidence="2" key="1">
    <citation type="submission" date="2023-07" db="EMBL/GenBank/DDBJ databases">
        <authorList>
            <consortium name="CYATHOMIX"/>
        </authorList>
    </citation>
    <scope>NUCLEOTIDE SEQUENCE</scope>
    <source>
        <strain evidence="2">N/A</strain>
    </source>
</reference>
<proteinExistence type="predicted"/>
<evidence type="ECO:0000313" key="3">
    <source>
        <dbReference type="Proteomes" id="UP001176961"/>
    </source>
</evidence>
<feature type="transmembrane region" description="Helical" evidence="1">
    <location>
        <begin position="116"/>
        <end position="136"/>
    </location>
</feature>
<protein>
    <submittedName>
        <fullName evidence="2">Uncharacterized protein</fullName>
    </submittedName>
</protein>
<keyword evidence="1" id="KW-0472">Membrane</keyword>
<evidence type="ECO:0000256" key="1">
    <source>
        <dbReference type="SAM" id="Phobius"/>
    </source>
</evidence>
<keyword evidence="1" id="KW-1133">Transmembrane helix</keyword>
<gene>
    <name evidence="2" type="ORF">CYNAS_LOCUS15789</name>
</gene>
<accession>A0AA36H4U9</accession>
<organism evidence="2 3">
    <name type="scientific">Cylicocyclus nassatus</name>
    <name type="common">Nematode worm</name>
    <dbReference type="NCBI Taxonomy" id="53992"/>
    <lineage>
        <taxon>Eukaryota</taxon>
        <taxon>Metazoa</taxon>
        <taxon>Ecdysozoa</taxon>
        <taxon>Nematoda</taxon>
        <taxon>Chromadorea</taxon>
        <taxon>Rhabditida</taxon>
        <taxon>Rhabditina</taxon>
        <taxon>Rhabditomorpha</taxon>
        <taxon>Strongyloidea</taxon>
        <taxon>Strongylidae</taxon>
        <taxon>Cylicocyclus</taxon>
    </lineage>
</organism>
<keyword evidence="1" id="KW-0812">Transmembrane</keyword>